<dbReference type="EMBL" id="VSWC01000079">
    <property type="protein sequence ID" value="KAA1094281.1"/>
    <property type="molecule type" value="Genomic_DNA"/>
</dbReference>
<proteinExistence type="predicted"/>
<gene>
    <name evidence="2" type="ORF">PGT21_016300</name>
    <name evidence="1" type="ORF">PGTUg99_013667</name>
</gene>
<evidence type="ECO:0000313" key="3">
    <source>
        <dbReference type="Proteomes" id="UP000324748"/>
    </source>
</evidence>
<dbReference type="Proteomes" id="UP000325313">
    <property type="component" value="Unassembled WGS sequence"/>
</dbReference>
<keyword evidence="3" id="KW-1185">Reference proteome</keyword>
<evidence type="ECO:0000313" key="1">
    <source>
        <dbReference type="EMBL" id="KAA1083227.1"/>
    </source>
</evidence>
<dbReference type="Proteomes" id="UP000324748">
    <property type="component" value="Unassembled WGS sequence"/>
</dbReference>
<reference evidence="3 4" key="1">
    <citation type="submission" date="2019-05" db="EMBL/GenBank/DDBJ databases">
        <title>Emergence of the Ug99 lineage of the wheat stem rust pathogen through somatic hybridization.</title>
        <authorList>
            <person name="Li F."/>
            <person name="Upadhyaya N.M."/>
            <person name="Sperschneider J."/>
            <person name="Matny O."/>
            <person name="Nguyen-Phuc H."/>
            <person name="Mago R."/>
            <person name="Raley C."/>
            <person name="Miller M.E."/>
            <person name="Silverstein K.A.T."/>
            <person name="Henningsen E."/>
            <person name="Hirsch C.D."/>
            <person name="Visser B."/>
            <person name="Pretorius Z.A."/>
            <person name="Steffenson B.J."/>
            <person name="Schwessinger B."/>
            <person name="Dodds P.N."/>
            <person name="Figueroa M."/>
        </authorList>
    </citation>
    <scope>NUCLEOTIDE SEQUENCE [LARGE SCALE GENOMIC DNA]</scope>
    <source>
        <strain evidence="2">21-0</strain>
        <strain evidence="1 4">Ug99</strain>
    </source>
</reference>
<protein>
    <submittedName>
        <fullName evidence="1">Uncharacterized protein</fullName>
    </submittedName>
</protein>
<comment type="caution">
    <text evidence="1">The sequence shown here is derived from an EMBL/GenBank/DDBJ whole genome shotgun (WGS) entry which is preliminary data.</text>
</comment>
<dbReference type="EMBL" id="VDEP01000438">
    <property type="protein sequence ID" value="KAA1083227.1"/>
    <property type="molecule type" value="Genomic_DNA"/>
</dbReference>
<evidence type="ECO:0000313" key="2">
    <source>
        <dbReference type="EMBL" id="KAA1094281.1"/>
    </source>
</evidence>
<name>A0A5B0N1Z1_PUCGR</name>
<organism evidence="1 4">
    <name type="scientific">Puccinia graminis f. sp. tritici</name>
    <dbReference type="NCBI Taxonomy" id="56615"/>
    <lineage>
        <taxon>Eukaryota</taxon>
        <taxon>Fungi</taxon>
        <taxon>Dikarya</taxon>
        <taxon>Basidiomycota</taxon>
        <taxon>Pucciniomycotina</taxon>
        <taxon>Pucciniomycetes</taxon>
        <taxon>Pucciniales</taxon>
        <taxon>Pucciniaceae</taxon>
        <taxon>Puccinia</taxon>
    </lineage>
</organism>
<accession>A0A5B0N1Z1</accession>
<sequence length="90" mass="10063">MFLKVDTTWDICTDGPAPMFGRNWLAQSSLPIKPSRSNPAICLDQLIGHSLAQEETGLPLEHDQSVHVLLGQENETTTLISETEWRMLAM</sequence>
<evidence type="ECO:0000313" key="4">
    <source>
        <dbReference type="Proteomes" id="UP000325313"/>
    </source>
</evidence>
<dbReference type="AlphaFoldDB" id="A0A5B0N1Z1"/>